<dbReference type="GeneID" id="92087487"/>
<evidence type="ECO:0000313" key="5">
    <source>
        <dbReference type="EMBL" id="KAK8079208.1"/>
    </source>
</evidence>
<dbReference type="EMBL" id="JAQQWL010000003">
    <property type="protein sequence ID" value="KAK8079208.1"/>
    <property type="molecule type" value="Genomic_DNA"/>
</dbReference>
<dbReference type="Pfam" id="PF00067">
    <property type="entry name" value="p450"/>
    <property type="match status" value="1"/>
</dbReference>
<dbReference type="InterPro" id="IPR050121">
    <property type="entry name" value="Cytochrome_P450_monoxygenase"/>
</dbReference>
<keyword evidence="6" id="KW-1185">Reference proteome</keyword>
<keyword evidence="5" id="KW-0503">Monooxygenase</keyword>
<evidence type="ECO:0000256" key="2">
    <source>
        <dbReference type="ARBA" id="ARBA00022617"/>
    </source>
</evidence>
<dbReference type="InterPro" id="IPR036396">
    <property type="entry name" value="Cyt_P450_sf"/>
</dbReference>
<dbReference type="Gene3D" id="1.10.630.10">
    <property type="entry name" value="Cytochrome P450"/>
    <property type="match status" value="1"/>
</dbReference>
<dbReference type="InterPro" id="IPR001128">
    <property type="entry name" value="Cyt_P450"/>
</dbReference>
<comment type="caution">
    <text evidence="5">The sequence shown here is derived from an EMBL/GenBank/DDBJ whole genome shotgun (WGS) entry which is preliminary data.</text>
</comment>
<evidence type="ECO:0000313" key="6">
    <source>
        <dbReference type="Proteomes" id="UP001480595"/>
    </source>
</evidence>
<evidence type="ECO:0000256" key="3">
    <source>
        <dbReference type="ARBA" id="ARBA00022723"/>
    </source>
</evidence>
<dbReference type="Proteomes" id="UP001480595">
    <property type="component" value="Unassembled WGS sequence"/>
</dbReference>
<reference evidence="5 6" key="1">
    <citation type="submission" date="2023-01" db="EMBL/GenBank/DDBJ databases">
        <title>Analysis of 21 Apiospora genomes using comparative genomics revels a genus with tremendous synthesis potential of carbohydrate active enzymes and secondary metabolites.</title>
        <authorList>
            <person name="Sorensen T."/>
        </authorList>
    </citation>
    <scope>NUCLEOTIDE SEQUENCE [LARGE SCALE GENOMIC DNA]</scope>
    <source>
        <strain evidence="5 6">CBS 135458</strain>
    </source>
</reference>
<dbReference type="PRINTS" id="PR00463">
    <property type="entry name" value="EP450I"/>
</dbReference>
<dbReference type="PRINTS" id="PR00385">
    <property type="entry name" value="P450"/>
</dbReference>
<organism evidence="5 6">
    <name type="scientific">Apiospora phragmitis</name>
    <dbReference type="NCBI Taxonomy" id="2905665"/>
    <lineage>
        <taxon>Eukaryota</taxon>
        <taxon>Fungi</taxon>
        <taxon>Dikarya</taxon>
        <taxon>Ascomycota</taxon>
        <taxon>Pezizomycotina</taxon>
        <taxon>Sordariomycetes</taxon>
        <taxon>Xylariomycetidae</taxon>
        <taxon>Amphisphaeriales</taxon>
        <taxon>Apiosporaceae</taxon>
        <taxon>Apiospora</taxon>
    </lineage>
</organism>
<dbReference type="RefSeq" id="XP_066720279.1">
    <property type="nucleotide sequence ID" value="XM_066854424.1"/>
</dbReference>
<gene>
    <name evidence="5" type="ORF">PG994_003015</name>
</gene>
<dbReference type="SUPFAM" id="SSF48264">
    <property type="entry name" value="Cytochrome P450"/>
    <property type="match status" value="1"/>
</dbReference>
<dbReference type="PANTHER" id="PTHR24305">
    <property type="entry name" value="CYTOCHROME P450"/>
    <property type="match status" value="1"/>
</dbReference>
<keyword evidence="3" id="KW-0479">Metal-binding</keyword>
<dbReference type="GO" id="GO:0004497">
    <property type="term" value="F:monooxygenase activity"/>
    <property type="evidence" value="ECO:0007669"/>
    <property type="project" value="UniProtKB-KW"/>
</dbReference>
<evidence type="ECO:0000256" key="1">
    <source>
        <dbReference type="ARBA" id="ARBA00010617"/>
    </source>
</evidence>
<name>A0ABR1W6W6_9PEZI</name>
<dbReference type="PANTHER" id="PTHR24305:SF166">
    <property type="entry name" value="CYTOCHROME P450 12A4, MITOCHONDRIAL-RELATED"/>
    <property type="match status" value="1"/>
</dbReference>
<proteinExistence type="inferred from homology"/>
<keyword evidence="2" id="KW-0349">Heme</keyword>
<keyword evidence="4" id="KW-0408">Iron</keyword>
<evidence type="ECO:0000256" key="4">
    <source>
        <dbReference type="ARBA" id="ARBA00023004"/>
    </source>
</evidence>
<accession>A0ABR1W6W6</accession>
<sequence>MTKVVAEEKMAIDDGKPGSGGLVTSLVRAIDHVSKRGVLSLEETLGNVFMINFAGLDTTANVLAFMIMRLAAEPDLQDWVHEEILAITQGRPVEDWEYDLFPRFKRCYAVFLETLRLYAPVTGVPKMTTSGQTVQVGERLVAIPPGTDVFPMLLGIQTDPRYWPDPFTWKPSRWILRPERSTEIEDEQLLVPQNGTFFPWSEGTQSCVGKKVSQIEGVAVLASLLVTHRIRVQTEPGETQKQVKKRVEDCCDDNNFDILLEINNPSKVGLECVEL</sequence>
<comment type="similarity">
    <text evidence="1">Belongs to the cytochrome P450 family.</text>
</comment>
<keyword evidence="5" id="KW-0560">Oxidoreductase</keyword>
<dbReference type="InterPro" id="IPR002401">
    <property type="entry name" value="Cyt_P450_E_grp-I"/>
</dbReference>
<protein>
    <submittedName>
        <fullName evidence="5">Cytochrome P450 monooxygenase</fullName>
    </submittedName>
</protein>